<gene>
    <name evidence="3" type="ORF">AWC38_SpisGene21981</name>
</gene>
<evidence type="ECO:0000256" key="1">
    <source>
        <dbReference type="SAM" id="MobiDB-lite"/>
    </source>
</evidence>
<dbReference type="Proteomes" id="UP000225706">
    <property type="component" value="Unassembled WGS sequence"/>
</dbReference>
<feature type="compositionally biased region" description="Basic and acidic residues" evidence="1">
    <location>
        <begin position="430"/>
        <end position="444"/>
    </location>
</feature>
<keyword evidence="4" id="KW-1185">Reference proteome</keyword>
<evidence type="ECO:0000313" key="3">
    <source>
        <dbReference type="EMBL" id="PFX13906.1"/>
    </source>
</evidence>
<reference evidence="4" key="1">
    <citation type="journal article" date="2017" name="bioRxiv">
        <title>Comparative analysis of the genomes of Stylophora pistillata and Acropora digitifera provides evidence for extensive differences between species of corals.</title>
        <authorList>
            <person name="Voolstra C.R."/>
            <person name="Li Y."/>
            <person name="Liew Y.J."/>
            <person name="Baumgarten S."/>
            <person name="Zoccola D."/>
            <person name="Flot J.-F."/>
            <person name="Tambutte S."/>
            <person name="Allemand D."/>
            <person name="Aranda M."/>
        </authorList>
    </citation>
    <scope>NUCLEOTIDE SEQUENCE [LARGE SCALE GENOMIC DNA]</scope>
</reference>
<dbReference type="EMBL" id="LSMT01000873">
    <property type="protein sequence ID" value="PFX13906.1"/>
    <property type="molecule type" value="Genomic_DNA"/>
</dbReference>
<dbReference type="SUPFAM" id="SSF47986">
    <property type="entry name" value="DEATH domain"/>
    <property type="match status" value="1"/>
</dbReference>
<dbReference type="SMART" id="SM00005">
    <property type="entry name" value="DEATH"/>
    <property type="match status" value="1"/>
</dbReference>
<evidence type="ECO:0000313" key="4">
    <source>
        <dbReference type="Proteomes" id="UP000225706"/>
    </source>
</evidence>
<organism evidence="3 4">
    <name type="scientific">Stylophora pistillata</name>
    <name type="common">Smooth cauliflower coral</name>
    <dbReference type="NCBI Taxonomy" id="50429"/>
    <lineage>
        <taxon>Eukaryota</taxon>
        <taxon>Metazoa</taxon>
        <taxon>Cnidaria</taxon>
        <taxon>Anthozoa</taxon>
        <taxon>Hexacorallia</taxon>
        <taxon>Scleractinia</taxon>
        <taxon>Astrocoeniina</taxon>
        <taxon>Pocilloporidae</taxon>
        <taxon>Stylophora</taxon>
    </lineage>
</organism>
<feature type="region of interest" description="Disordered" evidence="1">
    <location>
        <begin position="35"/>
        <end position="72"/>
    </location>
</feature>
<dbReference type="OrthoDB" id="100767at2759"/>
<dbReference type="Pfam" id="PF00531">
    <property type="entry name" value="Death"/>
    <property type="match status" value="1"/>
</dbReference>
<dbReference type="AlphaFoldDB" id="A0A2B4R9S8"/>
<dbReference type="InterPro" id="IPR011029">
    <property type="entry name" value="DEATH-like_dom_sf"/>
</dbReference>
<dbReference type="Gene3D" id="1.10.533.10">
    <property type="entry name" value="Death Domain, Fas"/>
    <property type="match status" value="1"/>
</dbReference>
<dbReference type="InterPro" id="IPR000488">
    <property type="entry name" value="Death_dom"/>
</dbReference>
<feature type="region of interest" description="Disordered" evidence="1">
    <location>
        <begin position="430"/>
        <end position="476"/>
    </location>
</feature>
<dbReference type="PROSITE" id="PS50017">
    <property type="entry name" value="DEATH_DOMAIN"/>
    <property type="match status" value="1"/>
</dbReference>
<name>A0A2B4R9S8_STYPI</name>
<protein>
    <recommendedName>
        <fullName evidence="2">Death domain-containing protein</fullName>
    </recommendedName>
</protein>
<dbReference type="CDD" id="cd01670">
    <property type="entry name" value="Death"/>
    <property type="match status" value="1"/>
</dbReference>
<feature type="domain" description="Death" evidence="2">
    <location>
        <begin position="477"/>
        <end position="554"/>
    </location>
</feature>
<sequence length="562" mass="64264">MWYAKNSENKKRNMAIDHEEGKLWMSYLNLSRFNRDREDEESQEPTSSVEDMDIDPPPAEDTPSQNKEDLVSPLNSGLQFPMKGSLVLMFSILLIFFDKKKRKADSTRSNDDEPKIGANKVSDFLLFWIIPYLCRYTQQKVREIVKHHQEHNQQEFRSVCKKSSFDIIKEAMLTCGFPAELKTTILSKYKDFYGTEQLEYKVSIMRLSCQMRKHFLKLQGTWKPVVTTSSLQVCPEGCSDIVLSIGVVTTREKHLSVCFSYPQGTGGKRVADLFQAIGAHYLDHFSLVILHGLCRNDQDPDYKVGSLYPVSGIRKVIFTGEYPQLAEKSSFSTSQGKFCRAEVPETYKLWDQEKPARSYKLRAVNLNGSLLYNIEKSGRKGNIAVVLCIKDTFGSFGSCLPTLPEATKVIIVNFVRAVVAAGLPKVYPSKADEEDRDEIERGFPDEEEEMEDMDETSEDEPSASGQDPAVKKGNPENDELEQLANDIDPSYWTKVGRKLKIDDPKITAIDKENEEFSEKKYKMLLHWKQKNGRHATWKELYQALVNVNLRDSAEKHCCKEMN</sequence>
<accession>A0A2B4R9S8</accession>
<evidence type="ECO:0000259" key="2">
    <source>
        <dbReference type="PROSITE" id="PS50017"/>
    </source>
</evidence>
<dbReference type="GO" id="GO:0007165">
    <property type="term" value="P:signal transduction"/>
    <property type="evidence" value="ECO:0007669"/>
    <property type="project" value="InterPro"/>
</dbReference>
<proteinExistence type="predicted"/>
<comment type="caution">
    <text evidence="3">The sequence shown here is derived from an EMBL/GenBank/DDBJ whole genome shotgun (WGS) entry which is preliminary data.</text>
</comment>
<feature type="compositionally biased region" description="Acidic residues" evidence="1">
    <location>
        <begin position="445"/>
        <end position="461"/>
    </location>
</feature>